<keyword evidence="1" id="KW-0472">Membrane</keyword>
<keyword evidence="1" id="KW-1133">Transmembrane helix</keyword>
<dbReference type="EMBL" id="JAVIDL010000009">
    <property type="protein sequence ID" value="MDQ8935350.1"/>
    <property type="molecule type" value="Genomic_DNA"/>
</dbReference>
<dbReference type="AlphaFoldDB" id="A0AAW8J9U4"/>
<protein>
    <submittedName>
        <fullName evidence="2">DUF2474 domain-containing protein</fullName>
    </submittedName>
</protein>
<name>A0AAW8J9U4_9GAMM</name>
<keyword evidence="1" id="KW-0812">Transmembrane</keyword>
<evidence type="ECO:0000313" key="3">
    <source>
        <dbReference type="Proteomes" id="UP001243844"/>
    </source>
</evidence>
<reference evidence="2" key="1">
    <citation type="submission" date="2023-08" db="EMBL/GenBank/DDBJ databases">
        <title>Emergence of clinically-relevant ST2 carbapenem-resistant Acinetobacter baumannii strains in hospital sewages in Zhejiang, East of China.</title>
        <authorList>
            <person name="Kaichao C."/>
            <person name="Zhang R."/>
        </authorList>
    </citation>
    <scope>NUCLEOTIDE SEQUENCE</scope>
    <source>
        <strain evidence="2">M-RB-37</strain>
    </source>
</reference>
<evidence type="ECO:0000256" key="1">
    <source>
        <dbReference type="SAM" id="Phobius"/>
    </source>
</evidence>
<evidence type="ECO:0000313" key="2">
    <source>
        <dbReference type="EMBL" id="MDQ8935350.1"/>
    </source>
</evidence>
<sequence>MFHKCQLHLSSMQWFILLWLVGFLGLAIIAGLFKIMLYFAY</sequence>
<proteinExistence type="predicted"/>
<organism evidence="2 3">
    <name type="scientific">Acinetobacter rudis</name>
    <dbReference type="NCBI Taxonomy" id="632955"/>
    <lineage>
        <taxon>Bacteria</taxon>
        <taxon>Pseudomonadati</taxon>
        <taxon>Pseudomonadota</taxon>
        <taxon>Gammaproteobacteria</taxon>
        <taxon>Moraxellales</taxon>
        <taxon>Moraxellaceae</taxon>
        <taxon>Acinetobacter</taxon>
    </lineage>
</organism>
<gene>
    <name evidence="2" type="ORF">RFH47_06385</name>
</gene>
<dbReference type="Proteomes" id="UP001243844">
    <property type="component" value="Unassembled WGS sequence"/>
</dbReference>
<accession>A0AAW8J9U4</accession>
<feature type="transmembrane region" description="Helical" evidence="1">
    <location>
        <begin position="12"/>
        <end position="40"/>
    </location>
</feature>
<dbReference type="RefSeq" id="WP_308981202.1">
    <property type="nucleotide sequence ID" value="NZ_JAVIDL010000009.1"/>
</dbReference>
<comment type="caution">
    <text evidence="2">The sequence shown here is derived from an EMBL/GenBank/DDBJ whole genome shotgun (WGS) entry which is preliminary data.</text>
</comment>